<dbReference type="EMBL" id="JAGTUU010000004">
    <property type="protein sequence ID" value="MBS0124549.1"/>
    <property type="molecule type" value="Genomic_DNA"/>
</dbReference>
<evidence type="ECO:0000313" key="3">
    <source>
        <dbReference type="Proteomes" id="UP000681356"/>
    </source>
</evidence>
<comment type="caution">
    <text evidence="2">The sequence shown here is derived from an EMBL/GenBank/DDBJ whole genome shotgun (WGS) entry which is preliminary data.</text>
</comment>
<keyword evidence="1" id="KW-0732">Signal</keyword>
<dbReference type="InterPro" id="IPR011042">
    <property type="entry name" value="6-blade_b-propeller_TolB-like"/>
</dbReference>
<keyword evidence="3" id="KW-1185">Reference proteome</keyword>
<feature type="signal peptide" evidence="1">
    <location>
        <begin position="1"/>
        <end position="20"/>
    </location>
</feature>
<dbReference type="Gene3D" id="2.120.10.30">
    <property type="entry name" value="TolB, C-terminal domain"/>
    <property type="match status" value="1"/>
</dbReference>
<proteinExistence type="predicted"/>
<feature type="chain" id="PRO_5035206945" description="Phytase-like domain-containing protein" evidence="1">
    <location>
        <begin position="21"/>
        <end position="256"/>
    </location>
</feature>
<evidence type="ECO:0008006" key="4">
    <source>
        <dbReference type="Google" id="ProtNLM"/>
    </source>
</evidence>
<sequence length="256" mass="27882">MRKAFAVLLAAFTAALPARAELLHIDTLFGTRGVSLAYDAQLCAIWVATEGPSVLLLSAVNGREILRLETELRSVRSLTVEEDGLLLADGWGRFLRIDRQGNRRDAVFSLSQTLRDTEGLHRDADGSFLVVEDDPSRLLRIAPDGTVLMELWGDGFDPPMVEPQGISRDLYSGNLLVVDDNEGLNALFELAPDGRVLSVTPLSEWGYDAEGVALQPETGRLFVGFDGGNAIAIFDWAPSQITIDEPLERGPPCAFS</sequence>
<dbReference type="Proteomes" id="UP000681356">
    <property type="component" value="Unassembled WGS sequence"/>
</dbReference>
<evidence type="ECO:0000313" key="2">
    <source>
        <dbReference type="EMBL" id="MBS0124549.1"/>
    </source>
</evidence>
<dbReference type="RefSeq" id="WP_212536519.1">
    <property type="nucleotide sequence ID" value="NZ_JAGTUU010000004.1"/>
</dbReference>
<gene>
    <name evidence="2" type="ORF">KB874_10415</name>
</gene>
<organism evidence="2 3">
    <name type="scientific">Thetidibacter halocola</name>
    <dbReference type="NCBI Taxonomy" id="2827239"/>
    <lineage>
        <taxon>Bacteria</taxon>
        <taxon>Pseudomonadati</taxon>
        <taxon>Pseudomonadota</taxon>
        <taxon>Alphaproteobacteria</taxon>
        <taxon>Rhodobacterales</taxon>
        <taxon>Roseobacteraceae</taxon>
        <taxon>Thetidibacter</taxon>
    </lineage>
</organism>
<dbReference type="SUPFAM" id="SSF101898">
    <property type="entry name" value="NHL repeat"/>
    <property type="match status" value="1"/>
</dbReference>
<reference evidence="2" key="1">
    <citation type="submission" date="2021-04" db="EMBL/GenBank/DDBJ databases">
        <authorList>
            <person name="Yoon J."/>
        </authorList>
    </citation>
    <scope>NUCLEOTIDE SEQUENCE</scope>
    <source>
        <strain evidence="2">KMU-90</strain>
    </source>
</reference>
<protein>
    <recommendedName>
        <fullName evidence="4">Phytase-like domain-containing protein</fullName>
    </recommendedName>
</protein>
<accession>A0A8J8B8A5</accession>
<evidence type="ECO:0000256" key="1">
    <source>
        <dbReference type="SAM" id="SignalP"/>
    </source>
</evidence>
<name>A0A8J8B8A5_9RHOB</name>
<dbReference type="AlphaFoldDB" id="A0A8J8B8A5"/>